<dbReference type="EMBL" id="JAYXUG010000003">
    <property type="protein sequence ID" value="MEC6831332.1"/>
    <property type="molecule type" value="Genomic_DNA"/>
</dbReference>
<dbReference type="RefSeq" id="WP_327774419.1">
    <property type="nucleotide sequence ID" value="NZ_JAYXUG010000003.1"/>
</dbReference>
<sequence length="209" mass="25005">MIPIIWWFYKKNPSIKISVCKEGSNILLTVRNHKDANVKIKHIRLVKINKFKKGLQFDHNSFFSLVDNDEYDIQSTQNDELNILLKKNSSALSFDIPFLKIVHLYDYFLPYKNCKTYNSFYLDQVVKMPRCHIAIILDSGRYKIIPLPTDFYCFYRDYIGSTLDRDIVIYCGEYPTLSLNFLSFEERLRYGDWLLGKYYLARKTYYYLL</sequence>
<accession>A0ABU6L5Q0</accession>
<gene>
    <name evidence="1" type="ORF">VXS06_06065</name>
</gene>
<evidence type="ECO:0000313" key="1">
    <source>
        <dbReference type="EMBL" id="MEC6831332.1"/>
    </source>
</evidence>
<keyword evidence="2" id="KW-1185">Reference proteome</keyword>
<evidence type="ECO:0000313" key="2">
    <source>
        <dbReference type="Proteomes" id="UP001306119"/>
    </source>
</evidence>
<proteinExistence type="predicted"/>
<comment type="caution">
    <text evidence="1">The sequence shown here is derived from an EMBL/GenBank/DDBJ whole genome shotgun (WGS) entry which is preliminary data.</text>
</comment>
<name>A0ABU6L5Q0_9GAMM</name>
<organism evidence="1 2">
    <name type="scientific">Photobacterium toruni</name>
    <dbReference type="NCBI Taxonomy" id="1935446"/>
    <lineage>
        <taxon>Bacteria</taxon>
        <taxon>Pseudomonadati</taxon>
        <taxon>Pseudomonadota</taxon>
        <taxon>Gammaproteobacteria</taxon>
        <taxon>Vibrionales</taxon>
        <taxon>Vibrionaceae</taxon>
        <taxon>Photobacterium</taxon>
    </lineage>
</organism>
<protein>
    <submittedName>
        <fullName evidence="1">Uncharacterized protein</fullName>
    </submittedName>
</protein>
<reference evidence="1 2" key="1">
    <citation type="submission" date="2024-01" db="EMBL/GenBank/DDBJ databases">
        <title>Active colonisers of the gastrointestinal tract of Atlantic salmon farmed in a warm water region.</title>
        <authorList>
            <person name="Bowman J.P."/>
        </authorList>
    </citation>
    <scope>NUCLEOTIDE SEQUENCE [LARGE SCALE GENOMIC DNA]</scope>
    <source>
        <strain evidence="1 2">S3MW1</strain>
    </source>
</reference>
<dbReference type="Proteomes" id="UP001306119">
    <property type="component" value="Unassembled WGS sequence"/>
</dbReference>